<evidence type="ECO:0000256" key="3">
    <source>
        <dbReference type="SAM" id="MobiDB-lite"/>
    </source>
</evidence>
<dbReference type="PROSITE" id="PS50102">
    <property type="entry name" value="RRM"/>
    <property type="match status" value="1"/>
</dbReference>
<dbReference type="Gene3D" id="3.40.50.800">
    <property type="entry name" value="Anticodon-binding domain"/>
    <property type="match status" value="1"/>
</dbReference>
<dbReference type="Pfam" id="PF00076">
    <property type="entry name" value="RRM_1"/>
    <property type="match status" value="1"/>
</dbReference>
<dbReference type="SMART" id="SM00360">
    <property type="entry name" value="RRM"/>
    <property type="match status" value="1"/>
</dbReference>
<dbReference type="GO" id="GO:0003723">
    <property type="term" value="F:RNA binding"/>
    <property type="evidence" value="ECO:0007669"/>
    <property type="project" value="UniProtKB-UniRule"/>
</dbReference>
<feature type="compositionally biased region" description="Basic and acidic residues" evidence="3">
    <location>
        <begin position="87"/>
        <end position="98"/>
    </location>
</feature>
<dbReference type="EMBL" id="GDHC01016207">
    <property type="protein sequence ID" value="JAQ02422.1"/>
    <property type="molecule type" value="Transcribed_RNA"/>
</dbReference>
<feature type="domain" description="RRM" evidence="4">
    <location>
        <begin position="8"/>
        <end position="78"/>
    </location>
</feature>
<dbReference type="PANTHER" id="PTHR23295:SF6">
    <property type="entry name" value="NEOSIN, ISOFORM A"/>
    <property type="match status" value="1"/>
</dbReference>
<feature type="region of interest" description="Disordered" evidence="3">
    <location>
        <begin position="77"/>
        <end position="346"/>
    </location>
</feature>
<evidence type="ECO:0000313" key="5">
    <source>
        <dbReference type="EMBL" id="JAQ02422.1"/>
    </source>
</evidence>
<sequence>MANNKQSSRLYIGSLGTAAKQSDIEELFGKFGPMTEVRMNRNFAFVQYKDENAAAAALNELNGTNHFGRNLDVQFARAPRNSGGGNDNKKDDNPRDRSPIGGRGGGLGGRGGPGGRPFGDDSPFGGSRDRPPFNDRDRDAGPFGGRDNGRDFGGRDFEGDRFGPGGRDFDRGGAGGRDFDRGGPGGRDFDRGGPGGRDFGGPGGRDTWGTRGDRGADWDRGADRDRAEPWAAPGGRGPPRDGPDFRGGADFRDREFGARGGPDREGPGGRGGGDFRDRGPDFGRDAPRGGFGRDEDRFGGRPGGFRDEAFDSYRRGDRDLDGRGPPPVWAQQEKPPNADPIPLNIPNAERTNDIEIIVLNKSITEYGEYIETRLKSIGFTVDIMFPNESAPIPRVLGNIASRGTLYAIIVNPAHKLNRSLTLQVLHGTPQEHRNMLIEDAIIFLNRNFENYSKAMAEKRGPNAPPEQVRHLLELVITASRQLTTTQYDILIQFFINEKLKVEPQVTQEALPVTQQAELQTRILSILNKNQGGAGGGPKPLLGGLNSGGAKNEALSEETPSPLLKDPSVQRALDSLMQGGGTLFNAFNNQKRF</sequence>
<name>A0A146L5I4_LYGHE</name>
<feature type="compositionally biased region" description="Basic and acidic residues" evidence="3">
    <location>
        <begin position="211"/>
        <end position="228"/>
    </location>
</feature>
<dbReference type="SUPFAM" id="SSF54928">
    <property type="entry name" value="RNA-binding domain, RBD"/>
    <property type="match status" value="1"/>
</dbReference>
<evidence type="ECO:0000256" key="1">
    <source>
        <dbReference type="ARBA" id="ARBA00022884"/>
    </source>
</evidence>
<dbReference type="InterPro" id="IPR052600">
    <property type="entry name" value="Nuc_rcpt_coact/corep"/>
</dbReference>
<reference evidence="5" key="1">
    <citation type="journal article" date="2016" name="Gigascience">
        <title>De novo construction of an expanded transcriptome assembly for the western tarnished plant bug, Lygus hesperus.</title>
        <authorList>
            <person name="Tassone E.E."/>
            <person name="Geib S.M."/>
            <person name="Hall B."/>
            <person name="Fabrick J.A."/>
            <person name="Brent C.S."/>
            <person name="Hull J.J."/>
        </authorList>
    </citation>
    <scope>NUCLEOTIDE SEQUENCE</scope>
</reference>
<proteinExistence type="predicted"/>
<dbReference type="InterPro" id="IPR000504">
    <property type="entry name" value="RRM_dom"/>
</dbReference>
<organism evidence="5">
    <name type="scientific">Lygus hesperus</name>
    <name type="common">Western plant bug</name>
    <dbReference type="NCBI Taxonomy" id="30085"/>
    <lineage>
        <taxon>Eukaryota</taxon>
        <taxon>Metazoa</taxon>
        <taxon>Ecdysozoa</taxon>
        <taxon>Arthropoda</taxon>
        <taxon>Hexapoda</taxon>
        <taxon>Insecta</taxon>
        <taxon>Pterygota</taxon>
        <taxon>Neoptera</taxon>
        <taxon>Paraneoptera</taxon>
        <taxon>Hemiptera</taxon>
        <taxon>Heteroptera</taxon>
        <taxon>Panheteroptera</taxon>
        <taxon>Cimicomorpha</taxon>
        <taxon>Miridae</taxon>
        <taxon>Mirini</taxon>
        <taxon>Lygus</taxon>
    </lineage>
</organism>
<dbReference type="AlphaFoldDB" id="A0A146L5I4"/>
<dbReference type="SUPFAM" id="SSF52954">
    <property type="entry name" value="Class II aaRS ABD-related"/>
    <property type="match status" value="1"/>
</dbReference>
<evidence type="ECO:0000256" key="2">
    <source>
        <dbReference type="PROSITE-ProRule" id="PRU00176"/>
    </source>
</evidence>
<gene>
    <name evidence="5" type="primary">NCOA5_1</name>
    <name evidence="5" type="ORF">g.44562</name>
</gene>
<feature type="compositionally biased region" description="Basic and acidic residues" evidence="3">
    <location>
        <begin position="238"/>
        <end position="322"/>
    </location>
</feature>
<evidence type="ECO:0000259" key="4">
    <source>
        <dbReference type="PROSITE" id="PS50102"/>
    </source>
</evidence>
<dbReference type="InterPro" id="IPR035979">
    <property type="entry name" value="RBD_domain_sf"/>
</dbReference>
<feature type="compositionally biased region" description="Basic and acidic residues" evidence="3">
    <location>
        <begin position="147"/>
        <end position="191"/>
    </location>
</feature>
<dbReference type="InterPro" id="IPR036621">
    <property type="entry name" value="Anticodon-bd_dom_sf"/>
</dbReference>
<keyword evidence="5" id="KW-0675">Receptor</keyword>
<feature type="compositionally biased region" description="Gly residues" evidence="3">
    <location>
        <begin position="101"/>
        <end position="117"/>
    </location>
</feature>
<feature type="compositionally biased region" description="Gly residues" evidence="3">
    <location>
        <begin position="192"/>
        <end position="206"/>
    </location>
</feature>
<accession>A0A146L5I4</accession>
<feature type="region of interest" description="Disordered" evidence="3">
    <location>
        <begin position="534"/>
        <end position="565"/>
    </location>
</feature>
<dbReference type="Gene3D" id="3.30.70.330">
    <property type="match status" value="1"/>
</dbReference>
<dbReference type="InterPro" id="IPR012677">
    <property type="entry name" value="Nucleotide-bd_a/b_plait_sf"/>
</dbReference>
<protein>
    <submittedName>
        <fullName evidence="5">Nuclear receptor coactivator 5</fullName>
    </submittedName>
</protein>
<feature type="compositionally biased region" description="Basic and acidic residues" evidence="3">
    <location>
        <begin position="127"/>
        <end position="140"/>
    </location>
</feature>
<keyword evidence="1 2" id="KW-0694">RNA-binding</keyword>
<dbReference type="PANTHER" id="PTHR23295">
    <property type="entry name" value="NUCLEAR RECEPTOR COACTIVATOR 5-RELATED"/>
    <property type="match status" value="1"/>
</dbReference>